<protein>
    <submittedName>
        <fullName evidence="3">Septum formation initiator</fullName>
    </submittedName>
</protein>
<keyword evidence="2" id="KW-1133">Transmembrane helix</keyword>
<dbReference type="RefSeq" id="WP_051611883.1">
    <property type="nucleotide sequence ID" value="NZ_FNRF01000003.1"/>
</dbReference>
<dbReference type="EMBL" id="FNRF01000003">
    <property type="protein sequence ID" value="SEA59505.1"/>
    <property type="molecule type" value="Genomic_DNA"/>
</dbReference>
<name>A0A1H4CGF5_XYLRU</name>
<feature type="transmembrane region" description="Helical" evidence="2">
    <location>
        <begin position="20"/>
        <end position="36"/>
    </location>
</feature>
<accession>A0A1H4CGF5</accession>
<keyword evidence="2" id="KW-0472">Membrane</keyword>
<dbReference type="Proteomes" id="UP000182257">
    <property type="component" value="Unassembled WGS sequence"/>
</dbReference>
<evidence type="ECO:0000313" key="3">
    <source>
        <dbReference type="EMBL" id="SEA59505.1"/>
    </source>
</evidence>
<feature type="coiled-coil region" evidence="1">
    <location>
        <begin position="51"/>
        <end position="78"/>
    </location>
</feature>
<keyword evidence="1" id="KW-0175">Coiled coil</keyword>
<reference evidence="3 4" key="1">
    <citation type="submission" date="2016-10" db="EMBL/GenBank/DDBJ databases">
        <authorList>
            <person name="de Groot N.N."/>
        </authorList>
    </citation>
    <scope>NUCLEOTIDE SEQUENCE [LARGE SCALE GENOMIC DNA]</scope>
    <source>
        <strain evidence="3 4">D31d</strain>
    </source>
</reference>
<evidence type="ECO:0000313" key="4">
    <source>
        <dbReference type="Proteomes" id="UP000182257"/>
    </source>
</evidence>
<dbReference type="Pfam" id="PF04977">
    <property type="entry name" value="DivIC"/>
    <property type="match status" value="1"/>
</dbReference>
<gene>
    <name evidence="3" type="ORF">SAMN05216462_1954</name>
</gene>
<sequence length="119" mass="14103">MKVLLSIKAYALLVWRSVYFKYAVVCIVGVLLVGFLDDNSLWSHFKNRQRIAELTEEKEQFEADFNRDQAQIKELDRNPKAIEKIARERYFMKADDEDIFVLSDDDRDVKPLETNERVE</sequence>
<organism evidence="3 4">
    <name type="scientific">Xylanibacter ruminicola</name>
    <name type="common">Prevotella ruminicola</name>
    <dbReference type="NCBI Taxonomy" id="839"/>
    <lineage>
        <taxon>Bacteria</taxon>
        <taxon>Pseudomonadati</taxon>
        <taxon>Bacteroidota</taxon>
        <taxon>Bacteroidia</taxon>
        <taxon>Bacteroidales</taxon>
        <taxon>Prevotellaceae</taxon>
        <taxon>Xylanibacter</taxon>
    </lineage>
</organism>
<evidence type="ECO:0000256" key="1">
    <source>
        <dbReference type="SAM" id="Coils"/>
    </source>
</evidence>
<evidence type="ECO:0000256" key="2">
    <source>
        <dbReference type="SAM" id="Phobius"/>
    </source>
</evidence>
<dbReference type="AlphaFoldDB" id="A0A1H4CGF5"/>
<proteinExistence type="predicted"/>
<keyword evidence="2" id="KW-0812">Transmembrane</keyword>
<dbReference type="InterPro" id="IPR007060">
    <property type="entry name" value="FtsL/DivIC"/>
</dbReference>
<dbReference type="OrthoDB" id="1467719at2"/>